<evidence type="ECO:0000313" key="2">
    <source>
        <dbReference type="Proteomes" id="UP001066276"/>
    </source>
</evidence>
<keyword evidence="2" id="KW-1185">Reference proteome</keyword>
<sequence length="81" mass="9335">MKYEIPVSVAVRYLFQPVPHLRGREFFPNVQPPVLGEERQHCREPPRDDGYIVNPAQQCKDGHPRDLEDVLLWSASIPSDP</sequence>
<organism evidence="1 2">
    <name type="scientific">Pleurodeles waltl</name>
    <name type="common">Iberian ribbed newt</name>
    <dbReference type="NCBI Taxonomy" id="8319"/>
    <lineage>
        <taxon>Eukaryota</taxon>
        <taxon>Metazoa</taxon>
        <taxon>Chordata</taxon>
        <taxon>Craniata</taxon>
        <taxon>Vertebrata</taxon>
        <taxon>Euteleostomi</taxon>
        <taxon>Amphibia</taxon>
        <taxon>Batrachia</taxon>
        <taxon>Caudata</taxon>
        <taxon>Salamandroidea</taxon>
        <taxon>Salamandridae</taxon>
        <taxon>Pleurodelinae</taxon>
        <taxon>Pleurodeles</taxon>
    </lineage>
</organism>
<gene>
    <name evidence="1" type="ORF">NDU88_003384</name>
</gene>
<dbReference type="EMBL" id="JANPWB010000004">
    <property type="protein sequence ID" value="KAJ1194089.1"/>
    <property type="molecule type" value="Genomic_DNA"/>
</dbReference>
<proteinExistence type="predicted"/>
<accession>A0AAV7UYC2</accession>
<dbReference type="AlphaFoldDB" id="A0AAV7UYC2"/>
<evidence type="ECO:0000313" key="1">
    <source>
        <dbReference type="EMBL" id="KAJ1194089.1"/>
    </source>
</evidence>
<name>A0AAV7UYC2_PLEWA</name>
<dbReference type="Proteomes" id="UP001066276">
    <property type="component" value="Chromosome 2_2"/>
</dbReference>
<reference evidence="1" key="1">
    <citation type="journal article" date="2022" name="bioRxiv">
        <title>Sequencing and chromosome-scale assembly of the giantPleurodeles waltlgenome.</title>
        <authorList>
            <person name="Brown T."/>
            <person name="Elewa A."/>
            <person name="Iarovenko S."/>
            <person name="Subramanian E."/>
            <person name="Araus A.J."/>
            <person name="Petzold A."/>
            <person name="Susuki M."/>
            <person name="Suzuki K.-i.T."/>
            <person name="Hayashi T."/>
            <person name="Toyoda A."/>
            <person name="Oliveira C."/>
            <person name="Osipova E."/>
            <person name="Leigh N.D."/>
            <person name="Simon A."/>
            <person name="Yun M.H."/>
        </authorList>
    </citation>
    <scope>NUCLEOTIDE SEQUENCE</scope>
    <source>
        <strain evidence="1">20211129_DDA</strain>
        <tissue evidence="1">Liver</tissue>
    </source>
</reference>
<comment type="caution">
    <text evidence="1">The sequence shown here is derived from an EMBL/GenBank/DDBJ whole genome shotgun (WGS) entry which is preliminary data.</text>
</comment>
<protein>
    <submittedName>
        <fullName evidence="1">Uncharacterized protein</fullName>
    </submittedName>
</protein>